<evidence type="ECO:0000256" key="9">
    <source>
        <dbReference type="ARBA" id="ARBA00023242"/>
    </source>
</evidence>
<dbReference type="GO" id="GO:0005634">
    <property type="term" value="C:nucleus"/>
    <property type="evidence" value="ECO:0007669"/>
    <property type="project" value="UniProtKB-SubCell"/>
</dbReference>
<dbReference type="Pfam" id="PF08209">
    <property type="entry name" value="Sgf11"/>
    <property type="match status" value="1"/>
</dbReference>
<name>A0AAD5XHS5_9FUNG</name>
<dbReference type="GO" id="GO:0070461">
    <property type="term" value="C:SAGA-type complex"/>
    <property type="evidence" value="ECO:0007669"/>
    <property type="project" value="UniProtKB-ARBA"/>
</dbReference>
<comment type="subcellular location">
    <subcellularLocation>
        <location evidence="1 10">Nucleus</location>
    </subcellularLocation>
</comment>
<evidence type="ECO:0000256" key="8">
    <source>
        <dbReference type="ARBA" id="ARBA00023163"/>
    </source>
</evidence>
<evidence type="ECO:0000256" key="1">
    <source>
        <dbReference type="ARBA" id="ARBA00004123"/>
    </source>
</evidence>
<keyword evidence="2" id="KW-0479">Metal-binding</keyword>
<feature type="compositionally biased region" description="Basic and acidic residues" evidence="11">
    <location>
        <begin position="72"/>
        <end position="84"/>
    </location>
</feature>
<evidence type="ECO:0000256" key="10">
    <source>
        <dbReference type="RuleBase" id="RU261113"/>
    </source>
</evidence>
<keyword evidence="7 10" id="KW-0010">Activator</keyword>
<evidence type="ECO:0000256" key="6">
    <source>
        <dbReference type="ARBA" id="ARBA00023015"/>
    </source>
</evidence>
<comment type="similarity">
    <text evidence="10">Belongs to the SGF11 family.</text>
</comment>
<accession>A0AAD5XHS5</accession>
<dbReference type="GO" id="GO:0008270">
    <property type="term" value="F:zinc ion binding"/>
    <property type="evidence" value="ECO:0007669"/>
    <property type="project" value="UniProtKB-KW"/>
</dbReference>
<dbReference type="GO" id="GO:0006325">
    <property type="term" value="P:chromatin organization"/>
    <property type="evidence" value="ECO:0007669"/>
    <property type="project" value="UniProtKB-KW"/>
</dbReference>
<evidence type="ECO:0000256" key="4">
    <source>
        <dbReference type="ARBA" id="ARBA00022833"/>
    </source>
</evidence>
<gene>
    <name evidence="12" type="ORF">HK100_012002</name>
</gene>
<keyword evidence="8" id="KW-0804">Transcription</keyword>
<evidence type="ECO:0000256" key="5">
    <source>
        <dbReference type="ARBA" id="ARBA00022853"/>
    </source>
</evidence>
<keyword evidence="3" id="KW-0863">Zinc-finger</keyword>
<keyword evidence="5" id="KW-0156">Chromatin regulator</keyword>
<keyword evidence="9" id="KW-0539">Nucleus</keyword>
<dbReference type="EMBL" id="JADGJH010000081">
    <property type="protein sequence ID" value="KAJ3139085.1"/>
    <property type="molecule type" value="Genomic_DNA"/>
</dbReference>
<feature type="region of interest" description="Disordered" evidence="11">
    <location>
        <begin position="199"/>
        <end position="219"/>
    </location>
</feature>
<keyword evidence="4" id="KW-0862">Zinc</keyword>
<evidence type="ECO:0000256" key="3">
    <source>
        <dbReference type="ARBA" id="ARBA00022771"/>
    </source>
</evidence>
<sequence>MIVVKPSVDIYGNGHTPATLEKLKCVKCSTLFPTNRYAQHLEKCLGLGGRRATTRNVKRVATSQSSPSINGSDHDDYAPREKNITKKRSSSPLPPNVKKIIKTEPDLIPIGKKSSTSTRQNTPPSNNLYSSSVETTPTVSTATITSLNSSMLHPMFSGKTKPGMPIVGGKIPVNGFGKVPRVASKVAPALIVNASGRVARDDSDFEDSDNDWGKGVFEK</sequence>
<feature type="compositionally biased region" description="Polar residues" evidence="11">
    <location>
        <begin position="61"/>
        <end position="71"/>
    </location>
</feature>
<dbReference type="InterPro" id="IPR013246">
    <property type="entry name" value="SAGA_su_Sgf11"/>
</dbReference>
<keyword evidence="13" id="KW-1185">Reference proteome</keyword>
<comment type="caution">
    <text evidence="12">The sequence shown here is derived from an EMBL/GenBank/DDBJ whole genome shotgun (WGS) entry which is preliminary data.</text>
</comment>
<reference evidence="12" key="1">
    <citation type="submission" date="2020-05" db="EMBL/GenBank/DDBJ databases">
        <title>Phylogenomic resolution of chytrid fungi.</title>
        <authorList>
            <person name="Stajich J.E."/>
            <person name="Amses K."/>
            <person name="Simmons R."/>
            <person name="Seto K."/>
            <person name="Myers J."/>
            <person name="Bonds A."/>
            <person name="Quandt C.A."/>
            <person name="Barry K."/>
            <person name="Liu P."/>
            <person name="Grigoriev I."/>
            <person name="Longcore J.E."/>
            <person name="James T.Y."/>
        </authorList>
    </citation>
    <scope>NUCLEOTIDE SEQUENCE</scope>
    <source>
        <strain evidence="12">JEL0513</strain>
    </source>
</reference>
<proteinExistence type="inferred from homology"/>
<dbReference type="AlphaFoldDB" id="A0AAD5XHS5"/>
<keyword evidence="6" id="KW-0805">Transcription regulation</keyword>
<dbReference type="Proteomes" id="UP001211907">
    <property type="component" value="Unassembled WGS sequence"/>
</dbReference>
<protein>
    <recommendedName>
        <fullName evidence="10">SAGA-associated factor 11</fullName>
    </recommendedName>
</protein>
<feature type="compositionally biased region" description="Polar residues" evidence="11">
    <location>
        <begin position="113"/>
        <end position="129"/>
    </location>
</feature>
<evidence type="ECO:0000256" key="7">
    <source>
        <dbReference type="ARBA" id="ARBA00023159"/>
    </source>
</evidence>
<organism evidence="12 13">
    <name type="scientific">Physocladia obscura</name>
    <dbReference type="NCBI Taxonomy" id="109957"/>
    <lineage>
        <taxon>Eukaryota</taxon>
        <taxon>Fungi</taxon>
        <taxon>Fungi incertae sedis</taxon>
        <taxon>Chytridiomycota</taxon>
        <taxon>Chytridiomycota incertae sedis</taxon>
        <taxon>Chytridiomycetes</taxon>
        <taxon>Chytridiales</taxon>
        <taxon>Chytriomycetaceae</taxon>
        <taxon>Physocladia</taxon>
    </lineage>
</organism>
<evidence type="ECO:0000256" key="2">
    <source>
        <dbReference type="ARBA" id="ARBA00022723"/>
    </source>
</evidence>
<evidence type="ECO:0000313" key="13">
    <source>
        <dbReference type="Proteomes" id="UP001211907"/>
    </source>
</evidence>
<feature type="region of interest" description="Disordered" evidence="11">
    <location>
        <begin position="55"/>
        <end position="134"/>
    </location>
</feature>
<evidence type="ECO:0000313" key="12">
    <source>
        <dbReference type="EMBL" id="KAJ3139085.1"/>
    </source>
</evidence>
<evidence type="ECO:0000256" key="11">
    <source>
        <dbReference type="SAM" id="MobiDB-lite"/>
    </source>
</evidence>